<organism evidence="1 2">
    <name type="scientific">Haloplanus rubicundus</name>
    <dbReference type="NCBI Taxonomy" id="1547898"/>
    <lineage>
        <taxon>Archaea</taxon>
        <taxon>Methanobacteriati</taxon>
        <taxon>Methanobacteriota</taxon>
        <taxon>Stenosarchaea group</taxon>
        <taxon>Halobacteria</taxon>
        <taxon>Halobacteriales</taxon>
        <taxon>Haloferacaceae</taxon>
        <taxon>Haloplanus</taxon>
    </lineage>
</organism>
<sequence length="66" mass="7803">MWFDVHHLLVTSRESYVLSMLFRYFLDVFTLSNLNVLSYSEFVVPLINSSDHFLSFYIGYSLTNGR</sequence>
<proteinExistence type="predicted"/>
<evidence type="ECO:0000313" key="2">
    <source>
        <dbReference type="Proteomes" id="UP000252985"/>
    </source>
</evidence>
<evidence type="ECO:0000313" key="1">
    <source>
        <dbReference type="EMBL" id="AXG11624.1"/>
    </source>
</evidence>
<dbReference type="Proteomes" id="UP000252985">
    <property type="component" value="Chromosome"/>
</dbReference>
<name>A0A345EHF2_9EURY</name>
<reference evidence="1 2" key="1">
    <citation type="submission" date="2018-07" db="EMBL/GenBank/DDBJ databases">
        <title>Genome sequences of Haloplanus sp. CBA1112.</title>
        <authorList>
            <person name="Kim Y.B."/>
            <person name="Roh S.W."/>
        </authorList>
    </citation>
    <scope>NUCLEOTIDE SEQUENCE [LARGE SCALE GENOMIC DNA]</scope>
    <source>
        <strain evidence="1 2">CBA1112</strain>
    </source>
</reference>
<dbReference type="EMBL" id="CP031148">
    <property type="protein sequence ID" value="AXG11624.1"/>
    <property type="molecule type" value="Genomic_DNA"/>
</dbReference>
<dbReference type="KEGG" id="haq:DU484_18160"/>
<dbReference type="AlphaFoldDB" id="A0A345EHF2"/>
<protein>
    <submittedName>
        <fullName evidence="1">Uncharacterized protein</fullName>
    </submittedName>
</protein>
<gene>
    <name evidence="1" type="ORF">DU484_18160</name>
</gene>
<accession>A0A345EHF2</accession>